<comment type="caution">
    <text evidence="6">The sequence shown here is derived from an EMBL/GenBank/DDBJ whole genome shotgun (WGS) entry which is preliminary data.</text>
</comment>
<gene>
    <name evidence="6" type="ORF">Ctob_008536</name>
</gene>
<evidence type="ECO:0000313" key="6">
    <source>
        <dbReference type="EMBL" id="KOO24883.1"/>
    </source>
</evidence>
<reference evidence="7" key="1">
    <citation type="journal article" date="2015" name="PLoS Genet.">
        <title>Genome Sequence and Transcriptome Analyses of Chrysochromulina tobin: Metabolic Tools for Enhanced Algal Fitness in the Prominent Order Prymnesiales (Haptophyceae).</title>
        <authorList>
            <person name="Hovde B.T."/>
            <person name="Deodato C.R."/>
            <person name="Hunsperger H.M."/>
            <person name="Ryken S.A."/>
            <person name="Yost W."/>
            <person name="Jha R.K."/>
            <person name="Patterson J."/>
            <person name="Monnat R.J. Jr."/>
            <person name="Barlow S.B."/>
            <person name="Starkenburg S.R."/>
            <person name="Cattolico R.A."/>
        </authorList>
    </citation>
    <scope>NUCLEOTIDE SEQUENCE</scope>
    <source>
        <strain evidence="7">CCMP291</strain>
    </source>
</reference>
<keyword evidence="3" id="KW-0863">Zinc-finger</keyword>
<keyword evidence="2" id="KW-0560">Oxidoreductase</keyword>
<evidence type="ECO:0000313" key="7">
    <source>
        <dbReference type="Proteomes" id="UP000037460"/>
    </source>
</evidence>
<dbReference type="PROSITE" id="PS50157">
    <property type="entry name" value="ZINC_FINGER_C2H2_2"/>
    <property type="match status" value="1"/>
</dbReference>
<feature type="domain" description="C2H2-type" evidence="5">
    <location>
        <begin position="372"/>
        <end position="401"/>
    </location>
</feature>
<dbReference type="InterPro" id="IPR009057">
    <property type="entry name" value="Homeodomain-like_sf"/>
</dbReference>
<dbReference type="PANTHER" id="PTHR10742">
    <property type="entry name" value="FLAVIN MONOAMINE OXIDASE"/>
    <property type="match status" value="1"/>
</dbReference>
<dbReference type="PANTHER" id="PTHR10742:SF386">
    <property type="entry name" value="LYSINE-SPECIFIC HISTONE DEMETHYLASE 1A"/>
    <property type="match status" value="1"/>
</dbReference>
<sequence length="460" mass="49856">MSTSKRAANEEGDDSSAGGRSMRQREKRTYNDDNPLILAALAHMEDERKSRPQRTDDVAARELGLQPYELADFERTCCAIPDALRRKPSRMTSIRNHMLGRAAKNPSKFLTFAESVKGLDSSFQRSVATSADAADASAVYECLTHHGYLNFGVLDDHPCLPAAGRSTVSSSKAAAAATANPARRRVIVIGAGAAGLAAARQLHMLGHEVIVLEARQRTGGRVHTLNVKTPMGMGSVDLGAMVVTGTEGNPVAMIARQTRSRMHRLTPKCRIYTPTGQPVPDALDTALEAEWNTMLDMCKAEALPEPFADVSLGSRLRAILRERKEWYSTIEGQLAQDEAARRAHHDASGPRSAVLGGSSLVISEGEVAISAYACELCGRCFASIDRLDRHRLCCLPEGDATRVLVRSHKAFSGFEGVVVSQTGKGDKWEAFIIDSNYGSSYGRKRRRVGQIFDSATVIAC</sequence>
<dbReference type="Gene3D" id="1.10.10.10">
    <property type="entry name" value="Winged helix-like DNA-binding domain superfamily/Winged helix DNA-binding domain"/>
    <property type="match status" value="1"/>
</dbReference>
<dbReference type="EMBL" id="JWZX01003042">
    <property type="protein sequence ID" value="KOO24883.1"/>
    <property type="molecule type" value="Genomic_DNA"/>
</dbReference>
<evidence type="ECO:0000256" key="4">
    <source>
        <dbReference type="SAM" id="MobiDB-lite"/>
    </source>
</evidence>
<dbReference type="InterPro" id="IPR036188">
    <property type="entry name" value="FAD/NAD-bd_sf"/>
</dbReference>
<evidence type="ECO:0000259" key="5">
    <source>
        <dbReference type="PROSITE" id="PS50157"/>
    </source>
</evidence>
<dbReference type="Proteomes" id="UP000037460">
    <property type="component" value="Unassembled WGS sequence"/>
</dbReference>
<dbReference type="InterPro" id="IPR002937">
    <property type="entry name" value="Amino_oxidase"/>
</dbReference>
<dbReference type="Pfam" id="PF04433">
    <property type="entry name" value="SWIRM"/>
    <property type="match status" value="1"/>
</dbReference>
<dbReference type="InterPro" id="IPR050281">
    <property type="entry name" value="Flavin_monoamine_oxidase"/>
</dbReference>
<proteinExistence type="inferred from homology"/>
<evidence type="ECO:0000256" key="1">
    <source>
        <dbReference type="ARBA" id="ARBA00005995"/>
    </source>
</evidence>
<dbReference type="GO" id="GO:0008270">
    <property type="term" value="F:zinc ion binding"/>
    <property type="evidence" value="ECO:0007669"/>
    <property type="project" value="UniProtKB-KW"/>
</dbReference>
<dbReference type="Pfam" id="PF01593">
    <property type="entry name" value="Amino_oxidase"/>
    <property type="match status" value="1"/>
</dbReference>
<protein>
    <submittedName>
        <fullName evidence="6">Swirm domain protein</fullName>
    </submittedName>
</protein>
<comment type="similarity">
    <text evidence="1">Belongs to the flavin monoamine oxidase family.</text>
</comment>
<name>A0A0M0JF66_9EUKA</name>
<dbReference type="Gene3D" id="3.50.50.60">
    <property type="entry name" value="FAD/NAD(P)-binding domain"/>
    <property type="match status" value="1"/>
</dbReference>
<dbReference type="GO" id="GO:0016491">
    <property type="term" value="F:oxidoreductase activity"/>
    <property type="evidence" value="ECO:0007669"/>
    <property type="project" value="UniProtKB-KW"/>
</dbReference>
<organism evidence="6 7">
    <name type="scientific">Chrysochromulina tobinii</name>
    <dbReference type="NCBI Taxonomy" id="1460289"/>
    <lineage>
        <taxon>Eukaryota</taxon>
        <taxon>Haptista</taxon>
        <taxon>Haptophyta</taxon>
        <taxon>Prymnesiophyceae</taxon>
        <taxon>Prymnesiales</taxon>
        <taxon>Chrysochromulinaceae</taxon>
        <taxon>Chrysochromulina</taxon>
    </lineage>
</organism>
<dbReference type="AlphaFoldDB" id="A0A0M0JF66"/>
<keyword evidence="3" id="KW-0862">Zinc</keyword>
<keyword evidence="3" id="KW-0479">Metal-binding</keyword>
<dbReference type="OrthoDB" id="9982100at2759"/>
<accession>A0A0M0JF66</accession>
<evidence type="ECO:0000256" key="3">
    <source>
        <dbReference type="PROSITE-ProRule" id="PRU00042"/>
    </source>
</evidence>
<dbReference type="SUPFAM" id="SSF51905">
    <property type="entry name" value="FAD/NAD(P)-binding domain"/>
    <property type="match status" value="1"/>
</dbReference>
<dbReference type="InterPro" id="IPR036388">
    <property type="entry name" value="WH-like_DNA-bd_sf"/>
</dbReference>
<evidence type="ECO:0000256" key="2">
    <source>
        <dbReference type="ARBA" id="ARBA00023002"/>
    </source>
</evidence>
<dbReference type="InterPro" id="IPR007526">
    <property type="entry name" value="SWIRM"/>
</dbReference>
<dbReference type="InterPro" id="IPR013087">
    <property type="entry name" value="Znf_C2H2_type"/>
</dbReference>
<keyword evidence="7" id="KW-1185">Reference proteome</keyword>
<dbReference type="SUPFAM" id="SSF46689">
    <property type="entry name" value="Homeodomain-like"/>
    <property type="match status" value="1"/>
</dbReference>
<feature type="region of interest" description="Disordered" evidence="4">
    <location>
        <begin position="1"/>
        <end position="34"/>
    </location>
</feature>